<comment type="caution">
    <text evidence="3">The sequence shown here is derived from an EMBL/GenBank/DDBJ whole genome shotgun (WGS) entry which is preliminary data.</text>
</comment>
<organism evidence="3 4">
    <name type="scientific">Ramlibacter montanisoli</name>
    <dbReference type="NCBI Taxonomy" id="2732512"/>
    <lineage>
        <taxon>Bacteria</taxon>
        <taxon>Pseudomonadati</taxon>
        <taxon>Pseudomonadota</taxon>
        <taxon>Betaproteobacteria</taxon>
        <taxon>Burkholderiales</taxon>
        <taxon>Comamonadaceae</taxon>
        <taxon>Ramlibacter</taxon>
    </lineage>
</organism>
<sequence>MSMLDDTVLLRSLLDGLPEALVVTDTQGIIRYWNDAAERLFGHPRSEALGASLDILMPERFKAAHDAGFARAVATGELRVGGRVMRTRATHKEGRKLYVDFSFALLKDAQGQVVGVYATGRDATDAQLKAAAG</sequence>
<evidence type="ECO:0000313" key="3">
    <source>
        <dbReference type="EMBL" id="NNU44346.1"/>
    </source>
</evidence>
<feature type="domain" description="PAC" evidence="2">
    <location>
        <begin position="83"/>
        <end position="133"/>
    </location>
</feature>
<protein>
    <submittedName>
        <fullName evidence="3">PAS domain S-box protein</fullName>
    </submittedName>
</protein>
<dbReference type="SMART" id="SM00091">
    <property type="entry name" value="PAS"/>
    <property type="match status" value="1"/>
</dbReference>
<dbReference type="RefSeq" id="WP_171561082.1">
    <property type="nucleotide sequence ID" value="NZ_JABFCS010000001.1"/>
</dbReference>
<dbReference type="InterPro" id="IPR013656">
    <property type="entry name" value="PAS_4"/>
</dbReference>
<feature type="domain" description="PAS" evidence="1">
    <location>
        <begin position="6"/>
        <end position="76"/>
    </location>
</feature>
<gene>
    <name evidence="3" type="ORF">HK415_16005</name>
</gene>
<reference evidence="3 4" key="1">
    <citation type="submission" date="2020-05" db="EMBL/GenBank/DDBJ databases">
        <authorList>
            <person name="Khan S.A."/>
            <person name="Jeon C.O."/>
            <person name="Chun B.H."/>
        </authorList>
    </citation>
    <scope>NUCLEOTIDE SEQUENCE [LARGE SCALE GENOMIC DNA]</scope>
    <source>
        <strain evidence="3 4">B156</strain>
    </source>
</reference>
<dbReference type="Gene3D" id="3.30.450.20">
    <property type="entry name" value="PAS domain"/>
    <property type="match status" value="1"/>
</dbReference>
<dbReference type="AlphaFoldDB" id="A0A849KFW0"/>
<dbReference type="Pfam" id="PF08448">
    <property type="entry name" value="PAS_4"/>
    <property type="match status" value="1"/>
</dbReference>
<dbReference type="EMBL" id="JABFCS010000001">
    <property type="protein sequence ID" value="NNU44346.1"/>
    <property type="molecule type" value="Genomic_DNA"/>
</dbReference>
<keyword evidence="4" id="KW-1185">Reference proteome</keyword>
<dbReference type="PROSITE" id="PS50112">
    <property type="entry name" value="PAS"/>
    <property type="match status" value="1"/>
</dbReference>
<accession>A0A849KFW0</accession>
<dbReference type="PROSITE" id="PS50113">
    <property type="entry name" value="PAC"/>
    <property type="match status" value="1"/>
</dbReference>
<dbReference type="CDD" id="cd00130">
    <property type="entry name" value="PAS"/>
    <property type="match status" value="1"/>
</dbReference>
<dbReference type="NCBIfam" id="TIGR00229">
    <property type="entry name" value="sensory_box"/>
    <property type="match status" value="1"/>
</dbReference>
<reference evidence="3 4" key="2">
    <citation type="submission" date="2020-06" db="EMBL/GenBank/DDBJ databases">
        <title>Ramlibacter rhizophilus sp. nov., isolated from rhizosphere soil of national flower Mugunghwa from South Korea.</title>
        <authorList>
            <person name="Zheng-Fei Y."/>
            <person name="Huan T."/>
        </authorList>
    </citation>
    <scope>NUCLEOTIDE SEQUENCE [LARGE SCALE GENOMIC DNA]</scope>
    <source>
        <strain evidence="3 4">B156</strain>
    </source>
</reference>
<name>A0A849KFW0_9BURK</name>
<dbReference type="InterPro" id="IPR035965">
    <property type="entry name" value="PAS-like_dom_sf"/>
</dbReference>
<dbReference type="SUPFAM" id="SSF55785">
    <property type="entry name" value="PYP-like sensor domain (PAS domain)"/>
    <property type="match status" value="1"/>
</dbReference>
<dbReference type="Proteomes" id="UP000552954">
    <property type="component" value="Unassembled WGS sequence"/>
</dbReference>
<evidence type="ECO:0000259" key="2">
    <source>
        <dbReference type="PROSITE" id="PS50113"/>
    </source>
</evidence>
<dbReference type="InterPro" id="IPR000700">
    <property type="entry name" value="PAS-assoc_C"/>
</dbReference>
<evidence type="ECO:0000313" key="4">
    <source>
        <dbReference type="Proteomes" id="UP000552954"/>
    </source>
</evidence>
<proteinExistence type="predicted"/>
<evidence type="ECO:0000259" key="1">
    <source>
        <dbReference type="PROSITE" id="PS50112"/>
    </source>
</evidence>
<dbReference type="InterPro" id="IPR000014">
    <property type="entry name" value="PAS"/>
</dbReference>